<dbReference type="PANTHER" id="PTHR32009">
    <property type="entry name" value="TMV RESISTANCE PROTEIN N-LIKE"/>
    <property type="match status" value="1"/>
</dbReference>
<dbReference type="Gene3D" id="3.40.50.10140">
    <property type="entry name" value="Toll/interleukin-1 receptor homology (TIR) domain"/>
    <property type="match status" value="1"/>
</dbReference>
<dbReference type="PROSITE" id="PS50104">
    <property type="entry name" value="TIR"/>
    <property type="match status" value="1"/>
</dbReference>
<dbReference type="Proteomes" id="UP000265520">
    <property type="component" value="Unassembled WGS sequence"/>
</dbReference>
<feature type="coiled-coil region" evidence="2">
    <location>
        <begin position="68"/>
        <end position="102"/>
    </location>
</feature>
<dbReference type="Pfam" id="PF01582">
    <property type="entry name" value="TIR"/>
    <property type="match status" value="1"/>
</dbReference>
<reference evidence="4 5" key="1">
    <citation type="journal article" date="2018" name="Front. Plant Sci.">
        <title>Red Clover (Trifolium pratense) and Zigzag Clover (T. medium) - A Picture of Genomic Similarities and Differences.</title>
        <authorList>
            <person name="Dluhosova J."/>
            <person name="Istvanek J."/>
            <person name="Nedelnik J."/>
            <person name="Repkova J."/>
        </authorList>
    </citation>
    <scope>NUCLEOTIDE SEQUENCE [LARGE SCALE GENOMIC DNA]</scope>
    <source>
        <strain evidence="5">cv. 10/8</strain>
        <tissue evidence="4">Leaf</tissue>
    </source>
</reference>
<dbReference type="InterPro" id="IPR035897">
    <property type="entry name" value="Toll_tir_struct_dom_sf"/>
</dbReference>
<evidence type="ECO:0000313" key="5">
    <source>
        <dbReference type="Proteomes" id="UP000265520"/>
    </source>
</evidence>
<dbReference type="SUPFAM" id="SSF52200">
    <property type="entry name" value="Toll/Interleukin receptor TIR domain"/>
    <property type="match status" value="1"/>
</dbReference>
<keyword evidence="5" id="KW-1185">Reference proteome</keyword>
<protein>
    <submittedName>
        <fullName evidence="4">TMV resistance protein N-like</fullName>
    </submittedName>
</protein>
<feature type="domain" description="TIR" evidence="3">
    <location>
        <begin position="1"/>
        <end position="97"/>
    </location>
</feature>
<dbReference type="InterPro" id="IPR000157">
    <property type="entry name" value="TIR_dom"/>
</dbReference>
<feature type="non-terminal residue" evidence="4">
    <location>
        <position position="113"/>
    </location>
</feature>
<evidence type="ECO:0000259" key="3">
    <source>
        <dbReference type="PROSITE" id="PS50104"/>
    </source>
</evidence>
<dbReference type="PANTHER" id="PTHR32009:SF160">
    <property type="entry name" value="DISEASE RESISTANCE PROTEIN (TIR-NBS-LRR CLASS)"/>
    <property type="match status" value="1"/>
</dbReference>
<comment type="caution">
    <text evidence="4">The sequence shown here is derived from an EMBL/GenBank/DDBJ whole genome shotgun (WGS) entry which is preliminary data.</text>
</comment>
<organism evidence="4 5">
    <name type="scientific">Trifolium medium</name>
    <dbReference type="NCBI Taxonomy" id="97028"/>
    <lineage>
        <taxon>Eukaryota</taxon>
        <taxon>Viridiplantae</taxon>
        <taxon>Streptophyta</taxon>
        <taxon>Embryophyta</taxon>
        <taxon>Tracheophyta</taxon>
        <taxon>Spermatophyta</taxon>
        <taxon>Magnoliopsida</taxon>
        <taxon>eudicotyledons</taxon>
        <taxon>Gunneridae</taxon>
        <taxon>Pentapetalae</taxon>
        <taxon>rosids</taxon>
        <taxon>fabids</taxon>
        <taxon>Fabales</taxon>
        <taxon>Fabaceae</taxon>
        <taxon>Papilionoideae</taxon>
        <taxon>50 kb inversion clade</taxon>
        <taxon>NPAAA clade</taxon>
        <taxon>Hologalegina</taxon>
        <taxon>IRL clade</taxon>
        <taxon>Trifolieae</taxon>
        <taxon>Trifolium</taxon>
    </lineage>
</organism>
<dbReference type="EMBL" id="LXQA010064672">
    <property type="protein sequence ID" value="MCI07235.1"/>
    <property type="molecule type" value="Genomic_DNA"/>
</dbReference>
<dbReference type="GO" id="GO:0007165">
    <property type="term" value="P:signal transduction"/>
    <property type="evidence" value="ECO:0007669"/>
    <property type="project" value="InterPro"/>
</dbReference>
<name>A0A392P8K0_9FABA</name>
<keyword evidence="2" id="KW-0175">Coiled coil</keyword>
<evidence type="ECO:0000256" key="2">
    <source>
        <dbReference type="SAM" id="Coils"/>
    </source>
</evidence>
<keyword evidence="1" id="KW-0520">NAD</keyword>
<evidence type="ECO:0000256" key="1">
    <source>
        <dbReference type="ARBA" id="ARBA00023027"/>
    </source>
</evidence>
<sequence length="113" mass="13332">MYSDSDSDHGTREWSQIGSLWCLDEMVKIMDCRRTTGQIVLPVFYGVDPSEVRHQTGEFGNSFENLWNDRNKNIMEEMKEYIEETQEEVKRLVRYREELLQTASLAGFVVLKF</sequence>
<proteinExistence type="predicted"/>
<dbReference type="AlphaFoldDB" id="A0A392P8K0"/>
<accession>A0A392P8K0</accession>
<evidence type="ECO:0000313" key="4">
    <source>
        <dbReference type="EMBL" id="MCI07235.1"/>
    </source>
</evidence>